<accession>A0A7J7YSD8</accession>
<dbReference type="Proteomes" id="UP000585614">
    <property type="component" value="Unassembled WGS sequence"/>
</dbReference>
<evidence type="ECO:0000313" key="1">
    <source>
        <dbReference type="EMBL" id="KAF6364745.1"/>
    </source>
</evidence>
<gene>
    <name evidence="1" type="ORF">mRhiFer1_009869</name>
</gene>
<reference evidence="1 2" key="1">
    <citation type="journal article" date="2020" name="Nature">
        <title>Six reference-quality genomes reveal evolution of bat adaptations.</title>
        <authorList>
            <person name="Jebb D."/>
            <person name="Huang Z."/>
            <person name="Pippel M."/>
            <person name="Hughes G.M."/>
            <person name="Lavrichenko K."/>
            <person name="Devanna P."/>
            <person name="Winkler S."/>
            <person name="Jermiin L.S."/>
            <person name="Skirmuntt E.C."/>
            <person name="Katzourakis A."/>
            <person name="Burkitt-Gray L."/>
            <person name="Ray D.A."/>
            <person name="Sullivan K.A.M."/>
            <person name="Roscito J.G."/>
            <person name="Kirilenko B.M."/>
            <person name="Davalos L.M."/>
            <person name="Corthals A.P."/>
            <person name="Power M.L."/>
            <person name="Jones G."/>
            <person name="Ransome R.D."/>
            <person name="Dechmann D.K.N."/>
            <person name="Locatelli A.G."/>
            <person name="Puechmaille S.J."/>
            <person name="Fedrigo O."/>
            <person name="Jarvis E.D."/>
            <person name="Hiller M."/>
            <person name="Vernes S.C."/>
            <person name="Myers E.W."/>
            <person name="Teeling E.C."/>
        </authorList>
    </citation>
    <scope>NUCLEOTIDE SEQUENCE [LARGE SCALE GENOMIC DNA]</scope>
    <source>
        <strain evidence="1">MRhiFer1</strain>
        <tissue evidence="1">Lung</tissue>
    </source>
</reference>
<name>A0A7J7YSD8_RHIFE</name>
<proteinExistence type="predicted"/>
<comment type="caution">
    <text evidence="1">The sequence shown here is derived from an EMBL/GenBank/DDBJ whole genome shotgun (WGS) entry which is preliminary data.</text>
</comment>
<evidence type="ECO:0000313" key="2">
    <source>
        <dbReference type="Proteomes" id="UP000585614"/>
    </source>
</evidence>
<organism evidence="1 2">
    <name type="scientific">Rhinolophus ferrumequinum</name>
    <name type="common">Greater horseshoe bat</name>
    <dbReference type="NCBI Taxonomy" id="59479"/>
    <lineage>
        <taxon>Eukaryota</taxon>
        <taxon>Metazoa</taxon>
        <taxon>Chordata</taxon>
        <taxon>Craniata</taxon>
        <taxon>Vertebrata</taxon>
        <taxon>Euteleostomi</taxon>
        <taxon>Mammalia</taxon>
        <taxon>Eutheria</taxon>
        <taxon>Laurasiatheria</taxon>
        <taxon>Chiroptera</taxon>
        <taxon>Yinpterochiroptera</taxon>
        <taxon>Rhinolophoidea</taxon>
        <taxon>Rhinolophidae</taxon>
        <taxon>Rhinolophinae</taxon>
        <taxon>Rhinolophus</taxon>
    </lineage>
</organism>
<sequence>MCRHQLRPRREGLPPGIAAESLLPSPCLAQRRAEAEPAPVSRPGWMCECPSVHWDLRVGGVEPGLPLHPSSPPSSPYPPWAAWCSALPSLCCSHFPTPGAQHFDVKPSAPFLLSLQPPPHHHLLKNGRKKKTVKRGMLTDKPPQLSEASMSVLWMFLFTS</sequence>
<dbReference type="AlphaFoldDB" id="A0A7J7YSD8"/>
<dbReference type="EMBL" id="JACAGC010000005">
    <property type="protein sequence ID" value="KAF6364745.1"/>
    <property type="molecule type" value="Genomic_DNA"/>
</dbReference>
<protein>
    <submittedName>
        <fullName evidence="1">Uncharacterized protein</fullName>
    </submittedName>
</protein>